<dbReference type="STRING" id="1127696.HMPREF9134_00572"/>
<dbReference type="AlphaFoldDB" id="L1NFN1"/>
<dbReference type="InterPro" id="IPR019707">
    <property type="entry name" value="DUF2582"/>
</dbReference>
<dbReference type="Proteomes" id="UP000010408">
    <property type="component" value="Unassembled WGS sequence"/>
</dbReference>
<gene>
    <name evidence="1" type="ORF">HMPREF9134_00572</name>
</gene>
<reference evidence="1 2" key="1">
    <citation type="submission" date="2012-05" db="EMBL/GenBank/DDBJ databases">
        <authorList>
            <person name="Weinstock G."/>
            <person name="Sodergren E."/>
            <person name="Lobos E.A."/>
            <person name="Fulton L."/>
            <person name="Fulton R."/>
            <person name="Courtney L."/>
            <person name="Fronick C."/>
            <person name="O'Laughlin M."/>
            <person name="Godfrey J."/>
            <person name="Wilson R.M."/>
            <person name="Miner T."/>
            <person name="Farmer C."/>
            <person name="Delehaunty K."/>
            <person name="Cordes M."/>
            <person name="Minx P."/>
            <person name="Tomlinson C."/>
            <person name="Chen J."/>
            <person name="Wollam A."/>
            <person name="Pepin K.H."/>
            <person name="Bhonagiri V."/>
            <person name="Zhang X."/>
            <person name="Suruliraj S."/>
            <person name="Warren W."/>
            <person name="Mitreva M."/>
            <person name="Mardis E.R."/>
            <person name="Wilson R.K."/>
        </authorList>
    </citation>
    <scope>NUCLEOTIDE SEQUENCE [LARGE SCALE GENOMIC DNA]</scope>
    <source>
        <strain evidence="1 2">F0037</strain>
    </source>
</reference>
<evidence type="ECO:0000313" key="1">
    <source>
        <dbReference type="EMBL" id="EKY02183.1"/>
    </source>
</evidence>
<dbReference type="Pfam" id="PF10771">
    <property type="entry name" value="DUF2582"/>
    <property type="match status" value="1"/>
</dbReference>
<proteinExistence type="predicted"/>
<comment type="caution">
    <text evidence="1">The sequence shown here is derived from an EMBL/GenBank/DDBJ whole genome shotgun (WGS) entry which is preliminary data.</text>
</comment>
<protein>
    <recommendedName>
        <fullName evidence="3">Winged helix-turn-helix domain-containing protein</fullName>
    </recommendedName>
</protein>
<name>L1NFN1_9PORP</name>
<organism evidence="1 2">
    <name type="scientific">Porphyromonas catoniae F0037</name>
    <dbReference type="NCBI Taxonomy" id="1127696"/>
    <lineage>
        <taxon>Bacteria</taxon>
        <taxon>Pseudomonadati</taxon>
        <taxon>Bacteroidota</taxon>
        <taxon>Bacteroidia</taxon>
        <taxon>Bacteroidales</taxon>
        <taxon>Porphyromonadaceae</taxon>
        <taxon>Porphyromonas</taxon>
    </lineage>
</organism>
<evidence type="ECO:0008006" key="3">
    <source>
        <dbReference type="Google" id="ProtNLM"/>
    </source>
</evidence>
<dbReference type="HOGENOM" id="CLU_175324_2_0_10"/>
<dbReference type="EMBL" id="AMEQ01000018">
    <property type="protein sequence ID" value="EKY02183.1"/>
    <property type="molecule type" value="Genomic_DNA"/>
</dbReference>
<evidence type="ECO:0000313" key="2">
    <source>
        <dbReference type="Proteomes" id="UP000010408"/>
    </source>
</evidence>
<sequence length="86" mass="9682">MRPAVKKTIHPTLINSKTAMVKTIGTNAGLVWNALDKLGKMDPKALKKATKLRTDKELYAAIGWLAKEGKLHFEERDGELYLDLIY</sequence>
<dbReference type="PATRIC" id="fig|1127696.3.peg.503"/>
<dbReference type="eggNOG" id="ENOG50337NM">
    <property type="taxonomic scope" value="Bacteria"/>
</dbReference>
<accession>L1NFN1</accession>
<dbReference type="InterPro" id="IPR036388">
    <property type="entry name" value="WH-like_DNA-bd_sf"/>
</dbReference>
<dbReference type="Gene3D" id="1.10.10.10">
    <property type="entry name" value="Winged helix-like DNA-binding domain superfamily/Winged helix DNA-binding domain"/>
    <property type="match status" value="1"/>
</dbReference>